<dbReference type="InParanoid" id="E9HGF7"/>
<proteinExistence type="predicted"/>
<dbReference type="OrthoDB" id="10440216at2759"/>
<sequence length="150" mass="16952">MANPLNPNFSLDIVKHVICLNGTNFTPYKHNMNMIFRLKGLNGFVEGRVPKPEPVLLQYQELVQDAGAGVVPPPVPVITNAVAINDWEVSRATFQDILTEFGEAVEMGHRGEHNEVPFQLKMLVTVWWLGNQKETFRQIADRFSTTRGIH</sequence>
<organism evidence="1 2">
    <name type="scientific">Daphnia pulex</name>
    <name type="common">Water flea</name>
    <dbReference type="NCBI Taxonomy" id="6669"/>
    <lineage>
        <taxon>Eukaryota</taxon>
        <taxon>Metazoa</taxon>
        <taxon>Ecdysozoa</taxon>
        <taxon>Arthropoda</taxon>
        <taxon>Crustacea</taxon>
        <taxon>Branchiopoda</taxon>
        <taxon>Diplostraca</taxon>
        <taxon>Cladocera</taxon>
        <taxon>Anomopoda</taxon>
        <taxon>Daphniidae</taxon>
        <taxon>Daphnia</taxon>
    </lineage>
</organism>
<evidence type="ECO:0000313" key="2">
    <source>
        <dbReference type="Proteomes" id="UP000000305"/>
    </source>
</evidence>
<dbReference type="AlphaFoldDB" id="E9HGF7"/>
<dbReference type="Proteomes" id="UP000000305">
    <property type="component" value="Unassembled WGS sequence"/>
</dbReference>
<keyword evidence="2" id="KW-1185">Reference proteome</keyword>
<accession>E9HGF7</accession>
<gene>
    <name evidence="1" type="ORF">DAPPUDRAFT_329389</name>
</gene>
<reference evidence="1 2" key="1">
    <citation type="journal article" date="2011" name="Science">
        <title>The ecoresponsive genome of Daphnia pulex.</title>
        <authorList>
            <person name="Colbourne J.K."/>
            <person name="Pfrender M.E."/>
            <person name="Gilbert D."/>
            <person name="Thomas W.K."/>
            <person name="Tucker A."/>
            <person name="Oakley T.H."/>
            <person name="Tokishita S."/>
            <person name="Aerts A."/>
            <person name="Arnold G.J."/>
            <person name="Basu M.K."/>
            <person name="Bauer D.J."/>
            <person name="Caceres C.E."/>
            <person name="Carmel L."/>
            <person name="Casola C."/>
            <person name="Choi J.H."/>
            <person name="Detter J.C."/>
            <person name="Dong Q."/>
            <person name="Dusheyko S."/>
            <person name="Eads B.D."/>
            <person name="Frohlich T."/>
            <person name="Geiler-Samerotte K.A."/>
            <person name="Gerlach D."/>
            <person name="Hatcher P."/>
            <person name="Jogdeo S."/>
            <person name="Krijgsveld J."/>
            <person name="Kriventseva E.V."/>
            <person name="Kultz D."/>
            <person name="Laforsch C."/>
            <person name="Lindquist E."/>
            <person name="Lopez J."/>
            <person name="Manak J.R."/>
            <person name="Muller J."/>
            <person name="Pangilinan J."/>
            <person name="Patwardhan R.P."/>
            <person name="Pitluck S."/>
            <person name="Pritham E.J."/>
            <person name="Rechtsteiner A."/>
            <person name="Rho M."/>
            <person name="Rogozin I.B."/>
            <person name="Sakarya O."/>
            <person name="Salamov A."/>
            <person name="Schaack S."/>
            <person name="Shapiro H."/>
            <person name="Shiga Y."/>
            <person name="Skalitzky C."/>
            <person name="Smith Z."/>
            <person name="Souvorov A."/>
            <person name="Sung W."/>
            <person name="Tang Z."/>
            <person name="Tsuchiya D."/>
            <person name="Tu H."/>
            <person name="Vos H."/>
            <person name="Wang M."/>
            <person name="Wolf Y.I."/>
            <person name="Yamagata H."/>
            <person name="Yamada T."/>
            <person name="Ye Y."/>
            <person name="Shaw J.R."/>
            <person name="Andrews J."/>
            <person name="Crease T.J."/>
            <person name="Tang H."/>
            <person name="Lucas S.M."/>
            <person name="Robertson H.M."/>
            <person name="Bork P."/>
            <person name="Koonin E.V."/>
            <person name="Zdobnov E.M."/>
            <person name="Grigoriev I.V."/>
            <person name="Lynch M."/>
            <person name="Boore J.L."/>
        </authorList>
    </citation>
    <scope>NUCLEOTIDE SEQUENCE [LARGE SCALE GENOMIC DNA]</scope>
</reference>
<dbReference type="KEGG" id="dpx:DAPPUDRAFT_329389"/>
<evidence type="ECO:0000313" key="1">
    <source>
        <dbReference type="EMBL" id="EFX69177.1"/>
    </source>
</evidence>
<name>E9HGF7_DAPPU</name>
<protein>
    <submittedName>
        <fullName evidence="1">Uncharacterized protein</fullName>
    </submittedName>
</protein>
<dbReference type="HOGENOM" id="CLU_1742396_0_0_1"/>
<dbReference type="EMBL" id="GL732641">
    <property type="protein sequence ID" value="EFX69177.1"/>
    <property type="molecule type" value="Genomic_DNA"/>
</dbReference>